<protein>
    <submittedName>
        <fullName evidence="1">Uncharacterized protein</fullName>
    </submittedName>
</protein>
<proteinExistence type="predicted"/>
<accession>A0ACC1BAW7</accession>
<reference evidence="2" key="1">
    <citation type="journal article" date="2023" name="G3 (Bethesda)">
        <title>Genome assembly and association tests identify interacting loci associated with vigor, precocity, and sex in interspecific pistachio rootstocks.</title>
        <authorList>
            <person name="Palmer W."/>
            <person name="Jacygrad E."/>
            <person name="Sagayaradj S."/>
            <person name="Cavanaugh K."/>
            <person name="Han R."/>
            <person name="Bertier L."/>
            <person name="Beede B."/>
            <person name="Kafkas S."/>
            <person name="Golino D."/>
            <person name="Preece J."/>
            <person name="Michelmore R."/>
        </authorList>
    </citation>
    <scope>NUCLEOTIDE SEQUENCE [LARGE SCALE GENOMIC DNA]</scope>
</reference>
<comment type="caution">
    <text evidence="1">The sequence shown here is derived from an EMBL/GenBank/DDBJ whole genome shotgun (WGS) entry which is preliminary data.</text>
</comment>
<name>A0ACC1BAW7_9ROSI</name>
<keyword evidence="2" id="KW-1185">Reference proteome</keyword>
<gene>
    <name evidence="1" type="ORF">Patl1_15628</name>
</gene>
<sequence>MFIALGLINMVFPLHMLNSFSHSLFLLNSSLNGFMEYTHIHFGAIRLALTFHGRKGLPTTARIALLDTRFPKYISACIGSMETTLNAGIVMVTFYPNFNILLNDQVLPDFLKVQISW</sequence>
<dbReference type="Proteomes" id="UP001164250">
    <property type="component" value="Chromosome 6"/>
</dbReference>
<dbReference type="EMBL" id="CM047902">
    <property type="protein sequence ID" value="KAJ0096057.1"/>
    <property type="molecule type" value="Genomic_DNA"/>
</dbReference>
<organism evidence="1 2">
    <name type="scientific">Pistacia atlantica</name>
    <dbReference type="NCBI Taxonomy" id="434234"/>
    <lineage>
        <taxon>Eukaryota</taxon>
        <taxon>Viridiplantae</taxon>
        <taxon>Streptophyta</taxon>
        <taxon>Embryophyta</taxon>
        <taxon>Tracheophyta</taxon>
        <taxon>Spermatophyta</taxon>
        <taxon>Magnoliopsida</taxon>
        <taxon>eudicotyledons</taxon>
        <taxon>Gunneridae</taxon>
        <taxon>Pentapetalae</taxon>
        <taxon>rosids</taxon>
        <taxon>malvids</taxon>
        <taxon>Sapindales</taxon>
        <taxon>Anacardiaceae</taxon>
        <taxon>Pistacia</taxon>
    </lineage>
</organism>
<evidence type="ECO:0000313" key="1">
    <source>
        <dbReference type="EMBL" id="KAJ0096057.1"/>
    </source>
</evidence>
<evidence type="ECO:0000313" key="2">
    <source>
        <dbReference type="Proteomes" id="UP001164250"/>
    </source>
</evidence>